<keyword evidence="9" id="KW-0342">GTP-binding</keyword>
<evidence type="ECO:0000256" key="14">
    <source>
        <dbReference type="SAM" id="MobiDB-lite"/>
    </source>
</evidence>
<keyword evidence="17" id="KW-1185">Reference proteome</keyword>
<dbReference type="NCBIfam" id="TIGR03499">
    <property type="entry name" value="FlhF"/>
    <property type="match status" value="1"/>
</dbReference>
<dbReference type="CDD" id="cd17873">
    <property type="entry name" value="FlhF"/>
    <property type="match status" value="1"/>
</dbReference>
<evidence type="ECO:0000313" key="16">
    <source>
        <dbReference type="EMBL" id="PYZ98034.1"/>
    </source>
</evidence>
<dbReference type="GO" id="GO:0015031">
    <property type="term" value="P:protein transport"/>
    <property type="evidence" value="ECO:0007669"/>
    <property type="project" value="UniProtKB-KW"/>
</dbReference>
<dbReference type="InterPro" id="IPR027417">
    <property type="entry name" value="P-loop_NTPase"/>
</dbReference>
<comment type="similarity">
    <text evidence="2">Belongs to the GTP-binding SRP family.</text>
</comment>
<feature type="domain" description="SRP54-type proteins GTP-binding" evidence="15">
    <location>
        <begin position="176"/>
        <end position="367"/>
    </location>
</feature>
<dbReference type="SMART" id="SM00962">
    <property type="entry name" value="SRP54"/>
    <property type="match status" value="1"/>
</dbReference>
<keyword evidence="5" id="KW-1003">Cell membrane</keyword>
<evidence type="ECO:0000313" key="17">
    <source>
        <dbReference type="Proteomes" id="UP000248066"/>
    </source>
</evidence>
<evidence type="ECO:0000259" key="15">
    <source>
        <dbReference type="SMART" id="SM00962"/>
    </source>
</evidence>
<keyword evidence="16" id="KW-0969">Cilium</keyword>
<evidence type="ECO:0000256" key="1">
    <source>
        <dbReference type="ARBA" id="ARBA00004413"/>
    </source>
</evidence>
<protein>
    <recommendedName>
        <fullName evidence="3 13">Flagellar biosynthesis protein FlhF</fullName>
    </recommendedName>
</protein>
<evidence type="ECO:0000256" key="2">
    <source>
        <dbReference type="ARBA" id="ARBA00008531"/>
    </source>
</evidence>
<evidence type="ECO:0000256" key="13">
    <source>
        <dbReference type="NCBIfam" id="TIGR03499"/>
    </source>
</evidence>
<dbReference type="PANTHER" id="PTHR43134">
    <property type="entry name" value="SIGNAL RECOGNITION PARTICLE RECEPTOR SUBUNIT ALPHA"/>
    <property type="match status" value="1"/>
</dbReference>
<sequence>MKVKKIQADDMPEALVKVKKELGKRAVILHSREVETGGFLGFFCKKKLEVIAAADPEPAEEKYGKRDRPVVVSKTKNTATESSSDGRTHKPVTMPAAPAPEIRNYSDALPAGLSRAERAVRLMEPGRTIKNELLHRMTTRWYKEDCPEHIDSEEYVHKALRKAVHNDWFVPWEEKGQFIFLAGPTGAGKTTTIAKLASDAVLAKGLKTALITADTYRVAAVEQLKTYAGILGIPIRVVYSPEDFSTALSELSDYDRVYVDTAGRNYMDLSLVNQIRGLTDQAQSKELHLVLPLTGKGEDLTRVAVKFSKLKPDSVIFSKWDETGSRGSVLHVLKETGLKASLITTGQEVPEDLMHASKEIVIEGLTKDGCYEF</sequence>
<dbReference type="GO" id="GO:0005047">
    <property type="term" value="F:signal recognition particle binding"/>
    <property type="evidence" value="ECO:0007669"/>
    <property type="project" value="TreeGrafter"/>
</dbReference>
<keyword evidence="7" id="KW-1005">Bacterial flagellum biogenesis</keyword>
<comment type="function">
    <text evidence="12">Necessary for flagellar biosynthesis. May be involved in translocation of the flagellum.</text>
</comment>
<dbReference type="EMBL" id="PDOF01000001">
    <property type="protein sequence ID" value="PYZ98034.1"/>
    <property type="molecule type" value="Genomic_DNA"/>
</dbReference>
<reference evidence="16 17" key="1">
    <citation type="submission" date="2017-10" db="EMBL/GenBank/DDBJ databases">
        <title>Bacillus sp. nov., a halophilic bacterium isolated from a Yangshapao Lake.</title>
        <authorList>
            <person name="Wang H."/>
        </authorList>
    </citation>
    <scope>NUCLEOTIDE SEQUENCE [LARGE SCALE GENOMIC DNA]</scope>
    <source>
        <strain evidence="16 17">YSP-3</strain>
    </source>
</reference>
<evidence type="ECO:0000256" key="11">
    <source>
        <dbReference type="ARBA" id="ARBA00023225"/>
    </source>
</evidence>
<evidence type="ECO:0000256" key="8">
    <source>
        <dbReference type="ARBA" id="ARBA00022927"/>
    </source>
</evidence>
<keyword evidence="11" id="KW-1006">Bacterial flagellum protein export</keyword>
<evidence type="ECO:0000256" key="3">
    <source>
        <dbReference type="ARBA" id="ARBA00014919"/>
    </source>
</evidence>
<evidence type="ECO:0000256" key="4">
    <source>
        <dbReference type="ARBA" id="ARBA00022448"/>
    </source>
</evidence>
<dbReference type="Gene3D" id="3.40.50.300">
    <property type="entry name" value="P-loop containing nucleotide triphosphate hydrolases"/>
    <property type="match status" value="1"/>
</dbReference>
<dbReference type="FunFam" id="3.40.50.300:FF:000695">
    <property type="entry name" value="Flagellar biosynthesis regulator FlhF"/>
    <property type="match status" value="1"/>
</dbReference>
<name>A0A2W0H847_9BACI</name>
<dbReference type="SUPFAM" id="SSF52540">
    <property type="entry name" value="P-loop containing nucleoside triphosphate hydrolases"/>
    <property type="match status" value="1"/>
</dbReference>
<keyword evidence="6" id="KW-0547">Nucleotide-binding</keyword>
<dbReference type="InterPro" id="IPR047040">
    <property type="entry name" value="FlhF__GTPase_dom"/>
</dbReference>
<dbReference type="RefSeq" id="WP_110517706.1">
    <property type="nucleotide sequence ID" value="NZ_PDOF01000001.1"/>
</dbReference>
<feature type="region of interest" description="Disordered" evidence="14">
    <location>
        <begin position="58"/>
        <end position="98"/>
    </location>
</feature>
<dbReference type="GO" id="GO:0044781">
    <property type="term" value="P:bacterial-type flagellum organization"/>
    <property type="evidence" value="ECO:0007669"/>
    <property type="project" value="UniProtKB-UniRule"/>
</dbReference>
<organism evidence="16 17">
    <name type="scientific">Alteribacter lacisalsi</name>
    <dbReference type="NCBI Taxonomy" id="2045244"/>
    <lineage>
        <taxon>Bacteria</taxon>
        <taxon>Bacillati</taxon>
        <taxon>Bacillota</taxon>
        <taxon>Bacilli</taxon>
        <taxon>Bacillales</taxon>
        <taxon>Bacillaceae</taxon>
        <taxon>Alteribacter</taxon>
    </lineage>
</organism>
<dbReference type="PANTHER" id="PTHR43134:SF3">
    <property type="entry name" value="FLAGELLAR BIOSYNTHESIS PROTEIN FLHF"/>
    <property type="match status" value="1"/>
</dbReference>
<dbReference type="Pfam" id="PF00448">
    <property type="entry name" value="SRP54"/>
    <property type="match status" value="1"/>
</dbReference>
<keyword evidence="10" id="KW-0472">Membrane</keyword>
<dbReference type="GO" id="GO:0005886">
    <property type="term" value="C:plasma membrane"/>
    <property type="evidence" value="ECO:0007669"/>
    <property type="project" value="UniProtKB-SubCell"/>
</dbReference>
<comment type="caution">
    <text evidence="16">The sequence shown here is derived from an EMBL/GenBank/DDBJ whole genome shotgun (WGS) entry which is preliminary data.</text>
</comment>
<gene>
    <name evidence="16" type="primary">flhF</name>
    <name evidence="16" type="ORF">CR205_05410</name>
</gene>
<keyword evidence="16" id="KW-0966">Cell projection</keyword>
<dbReference type="Proteomes" id="UP000248066">
    <property type="component" value="Unassembled WGS sequence"/>
</dbReference>
<dbReference type="InterPro" id="IPR020006">
    <property type="entry name" value="FlhF"/>
</dbReference>
<dbReference type="OrthoDB" id="9778554at2"/>
<evidence type="ECO:0000256" key="9">
    <source>
        <dbReference type="ARBA" id="ARBA00023134"/>
    </source>
</evidence>
<keyword evidence="8" id="KW-0653">Protein transport</keyword>
<evidence type="ECO:0000256" key="5">
    <source>
        <dbReference type="ARBA" id="ARBA00022475"/>
    </source>
</evidence>
<dbReference type="AlphaFoldDB" id="A0A2W0H847"/>
<comment type="subcellular location">
    <subcellularLocation>
        <location evidence="1">Cell membrane</location>
        <topology evidence="1">Peripheral membrane protein</topology>
        <orientation evidence="1">Cytoplasmic side</orientation>
    </subcellularLocation>
</comment>
<evidence type="ECO:0000256" key="7">
    <source>
        <dbReference type="ARBA" id="ARBA00022795"/>
    </source>
</evidence>
<dbReference type="Gene3D" id="1.20.120.1380">
    <property type="entry name" value="Flagellar FlhF biosynthesis protein, N domain"/>
    <property type="match status" value="1"/>
</dbReference>
<dbReference type="GO" id="GO:0003924">
    <property type="term" value="F:GTPase activity"/>
    <property type="evidence" value="ECO:0007669"/>
    <property type="project" value="UniProtKB-UniRule"/>
</dbReference>
<keyword evidence="16" id="KW-0282">Flagellum</keyword>
<evidence type="ECO:0000256" key="6">
    <source>
        <dbReference type="ARBA" id="ARBA00022741"/>
    </source>
</evidence>
<feature type="compositionally biased region" description="Basic and acidic residues" evidence="14">
    <location>
        <begin position="59"/>
        <end position="69"/>
    </location>
</feature>
<evidence type="ECO:0000256" key="10">
    <source>
        <dbReference type="ARBA" id="ARBA00023136"/>
    </source>
</evidence>
<proteinExistence type="inferred from homology"/>
<keyword evidence="4" id="KW-0813">Transport</keyword>
<dbReference type="GO" id="GO:0005525">
    <property type="term" value="F:GTP binding"/>
    <property type="evidence" value="ECO:0007669"/>
    <property type="project" value="UniProtKB-UniRule"/>
</dbReference>
<accession>A0A2W0H847</accession>
<evidence type="ECO:0000256" key="12">
    <source>
        <dbReference type="ARBA" id="ARBA00025337"/>
    </source>
</evidence>
<dbReference type="InterPro" id="IPR000897">
    <property type="entry name" value="SRP54_GTPase_dom"/>
</dbReference>
<dbReference type="GO" id="GO:0006614">
    <property type="term" value="P:SRP-dependent cotranslational protein targeting to membrane"/>
    <property type="evidence" value="ECO:0007669"/>
    <property type="project" value="UniProtKB-UniRule"/>
</dbReference>
<feature type="compositionally biased region" description="Polar residues" evidence="14">
    <location>
        <begin position="74"/>
        <end position="85"/>
    </location>
</feature>